<dbReference type="GO" id="GO:0003700">
    <property type="term" value="F:DNA-binding transcription factor activity"/>
    <property type="evidence" value="ECO:0007669"/>
    <property type="project" value="InterPro"/>
</dbReference>
<evidence type="ECO:0000259" key="1">
    <source>
        <dbReference type="PROSITE" id="PS50995"/>
    </source>
</evidence>
<dbReference type="PROSITE" id="PS50995">
    <property type="entry name" value="HTH_MARR_2"/>
    <property type="match status" value="1"/>
</dbReference>
<evidence type="ECO:0000313" key="3">
    <source>
        <dbReference type="Proteomes" id="UP000321548"/>
    </source>
</evidence>
<dbReference type="GO" id="GO:0006950">
    <property type="term" value="P:response to stress"/>
    <property type="evidence" value="ECO:0007669"/>
    <property type="project" value="TreeGrafter"/>
</dbReference>
<dbReference type="PANTHER" id="PTHR33164">
    <property type="entry name" value="TRANSCRIPTIONAL REGULATOR, MARR FAMILY"/>
    <property type="match status" value="1"/>
</dbReference>
<dbReference type="PANTHER" id="PTHR33164:SF105">
    <property type="entry name" value="TRANSCRIPTIONAL REPRESSOR PROTEIN-RELATED"/>
    <property type="match status" value="1"/>
</dbReference>
<accession>A0A5C8P4F1</accession>
<dbReference type="AlphaFoldDB" id="A0A5C8P4F1"/>
<dbReference type="Gene3D" id="1.10.10.10">
    <property type="entry name" value="Winged helix-like DNA-binding domain superfamily/Winged helix DNA-binding domain"/>
    <property type="match status" value="1"/>
</dbReference>
<dbReference type="OrthoDB" id="8964931at2"/>
<feature type="domain" description="HTH marR-type" evidence="1">
    <location>
        <begin position="10"/>
        <end position="141"/>
    </location>
</feature>
<gene>
    <name evidence="2" type="ORF">FHP08_02375</name>
</gene>
<dbReference type="EMBL" id="VDUY01000001">
    <property type="protein sequence ID" value="TXL68546.1"/>
    <property type="molecule type" value="Genomic_DNA"/>
</dbReference>
<dbReference type="SUPFAM" id="SSF46785">
    <property type="entry name" value="Winged helix' DNA-binding domain"/>
    <property type="match status" value="1"/>
</dbReference>
<keyword evidence="3" id="KW-1185">Reference proteome</keyword>
<dbReference type="RefSeq" id="WP_147702686.1">
    <property type="nucleotide sequence ID" value="NZ_VDUY01000001.1"/>
</dbReference>
<comment type="caution">
    <text evidence="2">The sequence shown here is derived from an EMBL/GenBank/DDBJ whole genome shotgun (WGS) entry which is preliminary data.</text>
</comment>
<dbReference type="InterPro" id="IPR000835">
    <property type="entry name" value="HTH_MarR-typ"/>
</dbReference>
<dbReference type="Proteomes" id="UP000321548">
    <property type="component" value="Unassembled WGS sequence"/>
</dbReference>
<evidence type="ECO:0000313" key="2">
    <source>
        <dbReference type="EMBL" id="TXL68546.1"/>
    </source>
</evidence>
<dbReference type="InterPro" id="IPR036390">
    <property type="entry name" value="WH_DNA-bd_sf"/>
</dbReference>
<reference evidence="2 3" key="1">
    <citation type="submission" date="2019-06" db="EMBL/GenBank/DDBJ databases">
        <title>Quisquiliibacterium sp. nov., isolated from a maize field.</title>
        <authorList>
            <person name="Lin S.-Y."/>
            <person name="Tsai C.-F."/>
            <person name="Young C.-C."/>
        </authorList>
    </citation>
    <scope>NUCLEOTIDE SEQUENCE [LARGE SCALE GENOMIC DNA]</scope>
    <source>
        <strain evidence="2 3">CC-CFT501</strain>
    </source>
</reference>
<protein>
    <submittedName>
        <fullName evidence="2">Winged helix-turn-helix transcriptional regulator</fullName>
    </submittedName>
</protein>
<name>A0A5C8P4F1_9BURK</name>
<dbReference type="Pfam" id="PF12802">
    <property type="entry name" value="MarR_2"/>
    <property type="match status" value="1"/>
</dbReference>
<sequence length="152" mass="16545">MTARSAQPPRACTNFRLRQLTRRVTQFYDAEMGKTGLKTTQYSLLSHVLKLGPVRPGELARAMTMDASTLTRNLKPLVDAGWVAVAAGPDARSRTITITPAGRALREAARSDWQRAQKGLEARLGPGRLIALHALIDESLALLDAPLEGDTE</sequence>
<organism evidence="2 3">
    <name type="scientific">Zeimonas arvi</name>
    <dbReference type="NCBI Taxonomy" id="2498847"/>
    <lineage>
        <taxon>Bacteria</taxon>
        <taxon>Pseudomonadati</taxon>
        <taxon>Pseudomonadota</taxon>
        <taxon>Betaproteobacteria</taxon>
        <taxon>Burkholderiales</taxon>
        <taxon>Burkholderiaceae</taxon>
        <taxon>Zeimonas</taxon>
    </lineage>
</organism>
<dbReference type="InterPro" id="IPR039422">
    <property type="entry name" value="MarR/SlyA-like"/>
</dbReference>
<proteinExistence type="predicted"/>
<dbReference type="SMART" id="SM00347">
    <property type="entry name" value="HTH_MARR"/>
    <property type="match status" value="1"/>
</dbReference>
<dbReference type="InterPro" id="IPR036388">
    <property type="entry name" value="WH-like_DNA-bd_sf"/>
</dbReference>